<gene>
    <name evidence="2" type="primary">MAP kinase</name>
    <name evidence="2" type="ORF">L195_g056531</name>
</gene>
<organism evidence="2 3">
    <name type="scientific">Trifolium pratense</name>
    <name type="common">Red clover</name>
    <dbReference type="NCBI Taxonomy" id="57577"/>
    <lineage>
        <taxon>Eukaryota</taxon>
        <taxon>Viridiplantae</taxon>
        <taxon>Streptophyta</taxon>
        <taxon>Embryophyta</taxon>
        <taxon>Tracheophyta</taxon>
        <taxon>Spermatophyta</taxon>
        <taxon>Magnoliopsida</taxon>
        <taxon>eudicotyledons</taxon>
        <taxon>Gunneridae</taxon>
        <taxon>Pentapetalae</taxon>
        <taxon>rosids</taxon>
        <taxon>fabids</taxon>
        <taxon>Fabales</taxon>
        <taxon>Fabaceae</taxon>
        <taxon>Papilionoideae</taxon>
        <taxon>50 kb inversion clade</taxon>
        <taxon>NPAAA clade</taxon>
        <taxon>Hologalegina</taxon>
        <taxon>IRL clade</taxon>
        <taxon>Trifolieae</taxon>
        <taxon>Trifolium</taxon>
    </lineage>
</organism>
<reference evidence="2 3" key="2">
    <citation type="journal article" date="2017" name="Front. Plant Sci.">
        <title>Gene Classification and Mining of Molecular Markers Useful in Red Clover (Trifolium pratense) Breeding.</title>
        <authorList>
            <person name="Istvanek J."/>
            <person name="Dluhosova J."/>
            <person name="Dluhos P."/>
            <person name="Patkova L."/>
            <person name="Nedelnik J."/>
            <person name="Repkova J."/>
        </authorList>
    </citation>
    <scope>NUCLEOTIDE SEQUENCE [LARGE SCALE GENOMIC DNA]</scope>
    <source>
        <strain evidence="3">cv. Tatra</strain>
        <tissue evidence="2">Young leaves</tissue>
    </source>
</reference>
<dbReference type="Proteomes" id="UP000236291">
    <property type="component" value="Unassembled WGS sequence"/>
</dbReference>
<evidence type="ECO:0000313" key="3">
    <source>
        <dbReference type="Proteomes" id="UP000236291"/>
    </source>
</evidence>
<dbReference type="GO" id="GO:0016301">
    <property type="term" value="F:kinase activity"/>
    <property type="evidence" value="ECO:0007669"/>
    <property type="project" value="UniProtKB-KW"/>
</dbReference>
<accession>A0A2K3KS37</accession>
<dbReference type="AlphaFoldDB" id="A0A2K3KS37"/>
<protein>
    <submittedName>
        <fullName evidence="2">MAP kinase</fullName>
    </submittedName>
</protein>
<dbReference type="EMBL" id="ASHM01107567">
    <property type="protein sequence ID" value="PNX69099.1"/>
    <property type="molecule type" value="Genomic_DNA"/>
</dbReference>
<sequence length="117" mass="12998">MAPTTRTSCCLTLFRTVDHDAVKSLRSSSSLRRPSHDDDFEGICNTKWQFATKSAPTSIFSSPVTSPHRLSRVGVDLFDHSINSSQDFNDTMTMRMPAKTARSPDLSPRRSLGNHSP</sequence>
<evidence type="ECO:0000256" key="1">
    <source>
        <dbReference type="SAM" id="MobiDB-lite"/>
    </source>
</evidence>
<name>A0A2K3KS37_TRIPR</name>
<evidence type="ECO:0000313" key="2">
    <source>
        <dbReference type="EMBL" id="PNX69099.1"/>
    </source>
</evidence>
<feature type="non-terminal residue" evidence="2">
    <location>
        <position position="117"/>
    </location>
</feature>
<keyword evidence="2" id="KW-0418">Kinase</keyword>
<dbReference type="ExpressionAtlas" id="A0A2K3KS37">
    <property type="expression patterns" value="baseline"/>
</dbReference>
<reference evidence="2 3" key="1">
    <citation type="journal article" date="2014" name="Am. J. Bot.">
        <title>Genome assembly and annotation for red clover (Trifolium pratense; Fabaceae).</title>
        <authorList>
            <person name="Istvanek J."/>
            <person name="Jaros M."/>
            <person name="Krenek A."/>
            <person name="Repkova J."/>
        </authorList>
    </citation>
    <scope>NUCLEOTIDE SEQUENCE [LARGE SCALE GENOMIC DNA]</scope>
    <source>
        <strain evidence="3">cv. Tatra</strain>
        <tissue evidence="2">Young leaves</tissue>
    </source>
</reference>
<proteinExistence type="predicted"/>
<comment type="caution">
    <text evidence="2">The sequence shown here is derived from an EMBL/GenBank/DDBJ whole genome shotgun (WGS) entry which is preliminary data.</text>
</comment>
<feature type="region of interest" description="Disordered" evidence="1">
    <location>
        <begin position="86"/>
        <end position="117"/>
    </location>
</feature>
<keyword evidence="2" id="KW-0808">Transferase</keyword>